<dbReference type="EMBL" id="JAOQAZ010000031">
    <property type="protein sequence ID" value="KAJ4250240.1"/>
    <property type="molecule type" value="Genomic_DNA"/>
</dbReference>
<keyword evidence="2" id="KW-1185">Reference proteome</keyword>
<dbReference type="AlphaFoldDB" id="A0A9W8V8V6"/>
<gene>
    <name evidence="1" type="ORF">NW762_012055</name>
</gene>
<protein>
    <submittedName>
        <fullName evidence="1">Uncharacterized protein</fullName>
    </submittedName>
</protein>
<proteinExistence type="predicted"/>
<name>A0A9W8V8V6_9HYPO</name>
<evidence type="ECO:0000313" key="1">
    <source>
        <dbReference type="EMBL" id="KAJ4250240.1"/>
    </source>
</evidence>
<dbReference type="OrthoDB" id="4993731at2759"/>
<sequence>MCAQYASEWKEYGVSTWIKFQANSTPDESVFEPLIPWQHSIRHPFYGKIKESTNDYMLVMGWETEKVYNDFRSSTDYQKLMANLTTETAPEIQVIVFSNKMFGIRFTPDTELITVYWPILTPPETQDAIWKVEKLVHTSASGIKNPHHQKKYPSFGWIEGTRTWNGQQVMASVWLHGWMSDEAEQNFKSTQVRRVWEGSEATYPLAVDIFYQDLKSLGAVGWDSAHMGLERIELFAQAR</sequence>
<accession>A0A9W8V8V6</accession>
<reference evidence="1" key="1">
    <citation type="submission" date="2022-09" db="EMBL/GenBank/DDBJ databases">
        <title>Fusarium specimens isolated from Avocado Roots.</title>
        <authorList>
            <person name="Stajich J."/>
            <person name="Roper C."/>
            <person name="Heimlech-Rivalta G."/>
        </authorList>
    </citation>
    <scope>NUCLEOTIDE SEQUENCE</scope>
    <source>
        <strain evidence="1">CF00136</strain>
    </source>
</reference>
<dbReference type="Proteomes" id="UP001152049">
    <property type="component" value="Unassembled WGS sequence"/>
</dbReference>
<organism evidence="1 2">
    <name type="scientific">Fusarium torreyae</name>
    <dbReference type="NCBI Taxonomy" id="1237075"/>
    <lineage>
        <taxon>Eukaryota</taxon>
        <taxon>Fungi</taxon>
        <taxon>Dikarya</taxon>
        <taxon>Ascomycota</taxon>
        <taxon>Pezizomycotina</taxon>
        <taxon>Sordariomycetes</taxon>
        <taxon>Hypocreomycetidae</taxon>
        <taxon>Hypocreales</taxon>
        <taxon>Nectriaceae</taxon>
        <taxon>Fusarium</taxon>
    </lineage>
</organism>
<comment type="caution">
    <text evidence="1">The sequence shown here is derived from an EMBL/GenBank/DDBJ whole genome shotgun (WGS) entry which is preliminary data.</text>
</comment>
<evidence type="ECO:0000313" key="2">
    <source>
        <dbReference type="Proteomes" id="UP001152049"/>
    </source>
</evidence>